<evidence type="ECO:0000256" key="2">
    <source>
        <dbReference type="ARBA" id="ARBA00007401"/>
    </source>
</evidence>
<keyword evidence="4" id="KW-0378">Hydrolase</keyword>
<feature type="domain" description="Glycoside hydrolase family 2 immunoglobulin-like beta-sandwich" evidence="7">
    <location>
        <begin position="271"/>
        <end position="310"/>
    </location>
</feature>
<evidence type="ECO:0000259" key="9">
    <source>
        <dbReference type="Pfam" id="PF22666"/>
    </source>
</evidence>
<evidence type="ECO:0000256" key="3">
    <source>
        <dbReference type="ARBA" id="ARBA00012754"/>
    </source>
</evidence>
<dbReference type="SUPFAM" id="SSF51445">
    <property type="entry name" value="(Trans)glycosidases"/>
    <property type="match status" value="1"/>
</dbReference>
<dbReference type="PANTHER" id="PTHR43730">
    <property type="entry name" value="BETA-MANNOSIDASE"/>
    <property type="match status" value="1"/>
</dbReference>
<dbReference type="SUPFAM" id="SSF49785">
    <property type="entry name" value="Galactose-binding domain-like"/>
    <property type="match status" value="1"/>
</dbReference>
<dbReference type="InterPro" id="IPR013783">
    <property type="entry name" value="Ig-like_fold"/>
</dbReference>
<dbReference type="Gene3D" id="2.60.40.10">
    <property type="entry name" value="Immunoglobulins"/>
    <property type="match status" value="2"/>
</dbReference>
<comment type="caution">
    <text evidence="10">The sequence shown here is derived from an EMBL/GenBank/DDBJ whole genome shotgun (WGS) entry which is preliminary data.</text>
</comment>
<dbReference type="Gene3D" id="3.20.20.80">
    <property type="entry name" value="Glycosidases"/>
    <property type="match status" value="1"/>
</dbReference>
<keyword evidence="5" id="KW-0325">Glycoprotein</keyword>
<dbReference type="InterPro" id="IPR008979">
    <property type="entry name" value="Galactose-bd-like_sf"/>
</dbReference>
<evidence type="ECO:0000256" key="6">
    <source>
        <dbReference type="ARBA" id="ARBA00023295"/>
    </source>
</evidence>
<dbReference type="EC" id="3.2.1.25" evidence="3"/>
<dbReference type="RefSeq" id="WP_224081013.1">
    <property type="nucleotide sequence ID" value="NZ_CAJZAI010000008.1"/>
</dbReference>
<gene>
    <name evidence="10" type="ORF">LMG23992_03443</name>
</gene>
<evidence type="ECO:0000313" key="10">
    <source>
        <dbReference type="EMBL" id="CAG9177212.1"/>
    </source>
</evidence>
<dbReference type="InterPro" id="IPR036156">
    <property type="entry name" value="Beta-gal/glucu_dom_sf"/>
</dbReference>
<name>A0ABM8XBA4_9BURK</name>
<comment type="catalytic activity">
    <reaction evidence="1">
        <text>Hydrolysis of terminal, non-reducing beta-D-mannose residues in beta-D-mannosides.</text>
        <dbReference type="EC" id="3.2.1.25"/>
    </reaction>
</comment>
<sequence length="852" mass="93648">MTLQNCLDTSVVPVCEDLPARRPGIAVVSAALDGEWAWAQTAAGAAENPAALHPGVAWLPAPVPGTVASALRAAGRWDDAAPPPLHAHDHWYRAAFSGDGRRVLRFNGLATVAEVWLNGALVLSTRHMFVAHEVDVDLAGDNVLHICFRALEPWLRKQRGPVRWKPRMIVPAQLRAVRTTLLGHMPGWCPPVHAVGPWRPVELFDPASDDILHGLRVDQWARVQDQDGVVSVRLHFPASAPASGSLEVIGEAGCRYAGALSRIDRHTLAGAVHIDRPRLWWPHTHGDPNLYGVEATIEGRTVQCGRIGFRSVSLDETGESGAFALHINGKRMFCRGACISSVDLPGLADTDEASRRWLELARAGGMNMVRVSGVTCYPGEAFYRVCDELGLLVWQDFMFANFDYGSIGPGVGLTEDITREVGEWLASTRTHPSIAVVCGASEAEQQAAMLGAARSEWKQPLFEALIPDLVAAHRPDIVYVGNSPTGGAWPFQPDTGVSHYYGVGAYQRPLADARLAQVRFASECLAFANVPCDRTLAESGLPPLHSPRWKSGVPRDAGASWDFEDVREHYLRSLYDVDPSRLRYEQPQRYLMLSRAVVAEVMTEVFSEWRRVGSSCAGGLVWQFQDLLPGTGWGIVDACGRPKSAWHALKQAWQPLQVLIIDEGLNGLHLHVLNETPRPRALLLELRCLRDGEVVVAQARQPLWLPAHSAECMEAAALLDRFFDFTYAYRFGPPTHDVVVATLLAEEGGEPLSQAVYLPDRRAAALKAPELQARLECVDDDWWITITARRFARWVHIEDHAYRATENWFHLAPGSSRRLRLVFDGKAGGDAAPAPSGEIYALNAERPLGYDG</sequence>
<feature type="domain" description="Beta-mannosidase-like galactose-binding" evidence="9">
    <location>
        <begin position="47"/>
        <end position="199"/>
    </location>
</feature>
<reference evidence="10 11" key="1">
    <citation type="submission" date="2021-08" db="EMBL/GenBank/DDBJ databases">
        <authorList>
            <person name="Peeters C."/>
        </authorList>
    </citation>
    <scope>NUCLEOTIDE SEQUENCE [LARGE SCALE GENOMIC DNA]</scope>
    <source>
        <strain evidence="10 11">LMG 23992</strain>
    </source>
</reference>
<keyword evidence="6" id="KW-0326">Glycosidase</keyword>
<dbReference type="InterPro" id="IPR054593">
    <property type="entry name" value="Beta-mannosidase-like_N2"/>
</dbReference>
<proteinExistence type="inferred from homology"/>
<dbReference type="InterPro" id="IPR017853">
    <property type="entry name" value="GH"/>
</dbReference>
<evidence type="ECO:0000256" key="1">
    <source>
        <dbReference type="ARBA" id="ARBA00000829"/>
    </source>
</evidence>
<dbReference type="Pfam" id="PF17753">
    <property type="entry name" value="Ig_mannosidase"/>
    <property type="match status" value="1"/>
</dbReference>
<protein>
    <recommendedName>
        <fullName evidence="3">beta-mannosidase</fullName>
        <ecNumber evidence="3">3.2.1.25</ecNumber>
    </recommendedName>
</protein>
<evidence type="ECO:0000259" key="8">
    <source>
        <dbReference type="Pfam" id="PF17753"/>
    </source>
</evidence>
<dbReference type="Gene3D" id="2.60.120.260">
    <property type="entry name" value="Galactose-binding domain-like"/>
    <property type="match status" value="1"/>
</dbReference>
<comment type="similarity">
    <text evidence="2">Belongs to the glycosyl hydrolase 2 family.</text>
</comment>
<dbReference type="Proteomes" id="UP000727654">
    <property type="component" value="Unassembled WGS sequence"/>
</dbReference>
<evidence type="ECO:0000313" key="11">
    <source>
        <dbReference type="Proteomes" id="UP000727654"/>
    </source>
</evidence>
<evidence type="ECO:0000256" key="5">
    <source>
        <dbReference type="ARBA" id="ARBA00023180"/>
    </source>
</evidence>
<dbReference type="SUPFAM" id="SSF49303">
    <property type="entry name" value="beta-Galactosidase/glucuronidase domain"/>
    <property type="match status" value="2"/>
</dbReference>
<accession>A0ABM8XBA4</accession>
<feature type="domain" description="Beta-mannosidase Ig-fold" evidence="8">
    <location>
        <begin position="766"/>
        <end position="823"/>
    </location>
</feature>
<dbReference type="InterPro" id="IPR006102">
    <property type="entry name" value="Ig-like_GH2"/>
</dbReference>
<keyword evidence="11" id="KW-1185">Reference proteome</keyword>
<dbReference type="Pfam" id="PF22666">
    <property type="entry name" value="Glyco_hydro_2_N2"/>
    <property type="match status" value="1"/>
</dbReference>
<dbReference type="Pfam" id="PF00703">
    <property type="entry name" value="Glyco_hydro_2"/>
    <property type="match status" value="1"/>
</dbReference>
<organism evidence="10 11">
    <name type="scientific">Cupriavidus laharis</name>
    <dbReference type="NCBI Taxonomy" id="151654"/>
    <lineage>
        <taxon>Bacteria</taxon>
        <taxon>Pseudomonadati</taxon>
        <taxon>Pseudomonadota</taxon>
        <taxon>Betaproteobacteria</taxon>
        <taxon>Burkholderiales</taxon>
        <taxon>Burkholderiaceae</taxon>
        <taxon>Cupriavidus</taxon>
    </lineage>
</organism>
<evidence type="ECO:0000259" key="7">
    <source>
        <dbReference type="Pfam" id="PF00703"/>
    </source>
</evidence>
<evidence type="ECO:0000256" key="4">
    <source>
        <dbReference type="ARBA" id="ARBA00022801"/>
    </source>
</evidence>
<dbReference type="EMBL" id="CAJZAI010000008">
    <property type="protein sequence ID" value="CAG9177212.1"/>
    <property type="molecule type" value="Genomic_DNA"/>
</dbReference>
<dbReference type="InterPro" id="IPR050887">
    <property type="entry name" value="Beta-mannosidase_GH2"/>
</dbReference>
<dbReference type="InterPro" id="IPR041625">
    <property type="entry name" value="Beta-mannosidase_Ig"/>
</dbReference>
<dbReference type="PANTHER" id="PTHR43730:SF1">
    <property type="entry name" value="BETA-MANNOSIDASE"/>
    <property type="match status" value="1"/>
</dbReference>